<dbReference type="VEuPathDB" id="FungiDB:RhiirA1_426865"/>
<comment type="caution">
    <text evidence="1">The sequence shown here is derived from an EMBL/GenBank/DDBJ whole genome shotgun (WGS) entry which is preliminary data.</text>
</comment>
<name>A0A2N0R862_9GLOM</name>
<feature type="non-terminal residue" evidence="1">
    <location>
        <position position="100"/>
    </location>
</feature>
<accession>A0A2N0R862</accession>
<organism evidence="1 2">
    <name type="scientific">Rhizophagus irregularis</name>
    <dbReference type="NCBI Taxonomy" id="588596"/>
    <lineage>
        <taxon>Eukaryota</taxon>
        <taxon>Fungi</taxon>
        <taxon>Fungi incertae sedis</taxon>
        <taxon>Mucoromycota</taxon>
        <taxon>Glomeromycotina</taxon>
        <taxon>Glomeromycetes</taxon>
        <taxon>Glomerales</taxon>
        <taxon>Glomeraceae</taxon>
        <taxon>Rhizophagus</taxon>
    </lineage>
</organism>
<dbReference type="Proteomes" id="UP000232688">
    <property type="component" value="Unassembled WGS sequence"/>
</dbReference>
<dbReference type="EMBL" id="LLXH01001317">
    <property type="protein sequence ID" value="PKC59500.1"/>
    <property type="molecule type" value="Genomic_DNA"/>
</dbReference>
<sequence length="100" mass="11528">MVKLYPKKILLVQVYYHNPEYENTYKEKFNKLDVETELKLSVLTGLIPLEDSLKFVKGTLIYKITSVEENLVIHRDDVKACISTDVFTNNQNATHVVIGI</sequence>
<evidence type="ECO:0000313" key="2">
    <source>
        <dbReference type="Proteomes" id="UP000232688"/>
    </source>
</evidence>
<gene>
    <name evidence="1" type="ORF">RhiirA1_426865</name>
</gene>
<dbReference type="AlphaFoldDB" id="A0A2N0R862"/>
<proteinExistence type="predicted"/>
<reference evidence="1 2" key="2">
    <citation type="submission" date="2017-10" db="EMBL/GenBank/DDBJ databases">
        <title>Genome analyses suggest a sexual origin of heterokaryosis in a supposedly ancient asexual fungus.</title>
        <authorList>
            <person name="Corradi N."/>
            <person name="Sedzielewska K."/>
            <person name="Noel J."/>
            <person name="Charron P."/>
            <person name="Farinelli L."/>
            <person name="Marton T."/>
            <person name="Kruger M."/>
            <person name="Pelin A."/>
            <person name="Brachmann A."/>
            <person name="Corradi N."/>
        </authorList>
    </citation>
    <scope>NUCLEOTIDE SEQUENCE [LARGE SCALE GENOMIC DNA]</scope>
    <source>
        <strain evidence="1 2">A1</strain>
    </source>
</reference>
<protein>
    <submittedName>
        <fullName evidence="1">Uncharacterized protein</fullName>
    </submittedName>
</protein>
<reference evidence="1 2" key="1">
    <citation type="submission" date="2017-10" db="EMBL/GenBank/DDBJ databases">
        <title>Extensive intraspecific genome diversity in a model arbuscular mycorrhizal fungus.</title>
        <authorList>
            <person name="Chen E.C.H."/>
            <person name="Morin E."/>
            <person name="Baudet D."/>
            <person name="Noel J."/>
            <person name="Ndikumana S."/>
            <person name="Charron P."/>
            <person name="St-Onge C."/>
            <person name="Giorgi J."/>
            <person name="Grigoriev I.V."/>
            <person name="Roux C."/>
            <person name="Martin F.M."/>
            <person name="Corradi N."/>
        </authorList>
    </citation>
    <scope>NUCLEOTIDE SEQUENCE [LARGE SCALE GENOMIC DNA]</scope>
    <source>
        <strain evidence="1 2">A1</strain>
    </source>
</reference>
<evidence type="ECO:0000313" key="1">
    <source>
        <dbReference type="EMBL" id="PKC59500.1"/>
    </source>
</evidence>